<gene>
    <name evidence="6" type="ORF">M72_20011</name>
</gene>
<dbReference type="GO" id="GO:0016301">
    <property type="term" value="F:kinase activity"/>
    <property type="evidence" value="ECO:0007669"/>
    <property type="project" value="UniProtKB-KW"/>
</dbReference>
<keyword evidence="2" id="KW-0808">Transferase</keyword>
<dbReference type="STRING" id="301302.ERS852420_00291"/>
<accession>A0A0M6W9Q8</accession>
<dbReference type="PANTHER" id="PTHR43095">
    <property type="entry name" value="SUGAR KINASE"/>
    <property type="match status" value="1"/>
</dbReference>
<dbReference type="InterPro" id="IPR043129">
    <property type="entry name" value="ATPase_NBD"/>
</dbReference>
<dbReference type="PANTHER" id="PTHR43095:SF5">
    <property type="entry name" value="XYLULOSE KINASE"/>
    <property type="match status" value="1"/>
</dbReference>
<evidence type="ECO:0000256" key="1">
    <source>
        <dbReference type="ARBA" id="ARBA00009156"/>
    </source>
</evidence>
<dbReference type="EMBL" id="CVRR01000004">
    <property type="protein sequence ID" value="CRL32288.1"/>
    <property type="molecule type" value="Genomic_DNA"/>
</dbReference>
<keyword evidence="7" id="KW-1185">Reference proteome</keyword>
<dbReference type="InterPro" id="IPR018485">
    <property type="entry name" value="FGGY_C"/>
</dbReference>
<sequence>MTEREVETVERKDEIVSGKTFLGIEFGSTRIKAVLTDADHTPIASGSHEWENRLDHGIWTYTMDDIWGGLQDCYRDLKKDVKEQYGVTLTKIRAIGFSAMMHGYLAFDKAGELLVPFRTWRNTITEEAAAALTKEFSYNIPQRWSIAHLYQAMLNKEEHVKDIAFFTTLAGFIHWKLTGEKVLGVGDASGMFPIDSNTKDYDAAMLDKFDALAEPYGFDWSLRDILPKVLVAGENAGTLTAEGARLLDTDGELEAGIPVCPPEGDAGTGMAATNSVAVRTGNVSAGTSVFAMIVLEKALKNVHTEIDLVTTPSGEAVAMAHCNNCTSDLNAWVNLFEEFANSFGMKIDKNELFSVLYNKALEGDADCGGLLAYNYFSGEGITAFDEGRPLFARTPDAKFNLANFMRVHLFTALGALKDGLDILLKEEGVQIDKMYGHGGLFKTPVVGQRIMAAAIDTPVSVMETAGEGGAWGIALLAAYMAQKEEGESLADYLSKRVFGGQEGVTEDPVPADVEGFDQFLKRYNEGLAIERAAVEHL</sequence>
<evidence type="ECO:0000256" key="3">
    <source>
        <dbReference type="ARBA" id="ARBA00022777"/>
    </source>
</evidence>
<protein>
    <submittedName>
        <fullName evidence="6">L-ribulokinase</fullName>
    </submittedName>
</protein>
<name>A0A0M6W9Q8_9FIRM</name>
<organism evidence="6 7">
    <name type="scientific">Roseburia faecis</name>
    <dbReference type="NCBI Taxonomy" id="301302"/>
    <lineage>
        <taxon>Bacteria</taxon>
        <taxon>Bacillati</taxon>
        <taxon>Bacillota</taxon>
        <taxon>Clostridia</taxon>
        <taxon>Lachnospirales</taxon>
        <taxon>Lachnospiraceae</taxon>
        <taxon>Roseburia</taxon>
    </lineage>
</organism>
<dbReference type="OrthoDB" id="9760563at2"/>
<reference evidence="7" key="1">
    <citation type="submission" date="2015-05" db="EMBL/GenBank/DDBJ databases">
        <authorList>
            <consortium name="Pathogen Informatics"/>
        </authorList>
    </citation>
    <scope>NUCLEOTIDE SEQUENCE [LARGE SCALE GENOMIC DNA]</scope>
    <source>
        <strain evidence="7">M72</strain>
    </source>
</reference>
<dbReference type="InterPro" id="IPR050406">
    <property type="entry name" value="FGGY_Carb_Kinase"/>
</dbReference>
<feature type="domain" description="Carbohydrate kinase FGGY C-terminal" evidence="5">
    <location>
        <begin position="282"/>
        <end position="480"/>
    </location>
</feature>
<evidence type="ECO:0000259" key="4">
    <source>
        <dbReference type="Pfam" id="PF00370"/>
    </source>
</evidence>
<evidence type="ECO:0000313" key="6">
    <source>
        <dbReference type="EMBL" id="CRL32288.1"/>
    </source>
</evidence>
<dbReference type="Pfam" id="PF00370">
    <property type="entry name" value="FGGY_N"/>
    <property type="match status" value="1"/>
</dbReference>
<dbReference type="Pfam" id="PF02782">
    <property type="entry name" value="FGGY_C"/>
    <property type="match status" value="1"/>
</dbReference>
<dbReference type="SUPFAM" id="SSF53067">
    <property type="entry name" value="Actin-like ATPase domain"/>
    <property type="match status" value="2"/>
</dbReference>
<evidence type="ECO:0000259" key="5">
    <source>
        <dbReference type="Pfam" id="PF02782"/>
    </source>
</evidence>
<dbReference type="AlphaFoldDB" id="A0A0M6W9Q8"/>
<dbReference type="RefSeq" id="WP_055066805.1">
    <property type="nucleotide sequence ID" value="NZ_CP173697.1"/>
</dbReference>
<keyword evidence="3 6" id="KW-0418">Kinase</keyword>
<feature type="domain" description="Carbohydrate kinase FGGY N-terminal" evidence="4">
    <location>
        <begin position="21"/>
        <end position="265"/>
    </location>
</feature>
<dbReference type="GO" id="GO:0005975">
    <property type="term" value="P:carbohydrate metabolic process"/>
    <property type="evidence" value="ECO:0007669"/>
    <property type="project" value="InterPro"/>
</dbReference>
<dbReference type="InterPro" id="IPR018484">
    <property type="entry name" value="FGGY_N"/>
</dbReference>
<proteinExistence type="inferred from homology"/>
<dbReference type="CDD" id="cd07809">
    <property type="entry name" value="ASKHA_NBD_FGGY_BaXK-like"/>
    <property type="match status" value="1"/>
</dbReference>
<dbReference type="Gene3D" id="3.30.420.40">
    <property type="match status" value="2"/>
</dbReference>
<evidence type="ECO:0000256" key="2">
    <source>
        <dbReference type="ARBA" id="ARBA00022679"/>
    </source>
</evidence>
<dbReference type="Proteomes" id="UP000049979">
    <property type="component" value="Unassembled WGS sequence"/>
</dbReference>
<evidence type="ECO:0000313" key="7">
    <source>
        <dbReference type="Proteomes" id="UP000049979"/>
    </source>
</evidence>
<comment type="similarity">
    <text evidence="1">Belongs to the FGGY kinase family.</text>
</comment>